<dbReference type="InterPro" id="IPR026350">
    <property type="entry name" value="GxxExxY"/>
</dbReference>
<sequence>MKNTNLTDKLLHKDLSYRVVGCIYEVRNKYGSGQKEPVYQNALAEEFEKKKIPFKREVSIRILSLDTGKSLGNYRLDFIIDEKIVVEAKAMTYTPAKIANQLYSYLRSTTYEVGYLVNFGSTNLYIKRVILTNDRKKQIRSIRNHSLN</sequence>
<dbReference type="AlphaFoldDB" id="A0A2M8L399"/>
<dbReference type="EMBL" id="PFEK01000056">
    <property type="protein sequence ID" value="PJE67352.1"/>
    <property type="molecule type" value="Genomic_DNA"/>
</dbReference>
<evidence type="ECO:0000313" key="2">
    <source>
        <dbReference type="Proteomes" id="UP000231474"/>
    </source>
</evidence>
<reference evidence="2" key="1">
    <citation type="submission" date="2017-09" db="EMBL/GenBank/DDBJ databases">
        <title>Depth-based differentiation of microbial function through sediment-hosted aquifers and enrichment of novel symbionts in the deep terrestrial subsurface.</title>
        <authorList>
            <person name="Probst A.J."/>
            <person name="Ladd B."/>
            <person name="Jarett J.K."/>
            <person name="Geller-Mcgrath D.E."/>
            <person name="Sieber C.M.K."/>
            <person name="Emerson J.B."/>
            <person name="Anantharaman K."/>
            <person name="Thomas B.C."/>
            <person name="Malmstrom R."/>
            <person name="Stieglmeier M."/>
            <person name="Klingl A."/>
            <person name="Woyke T."/>
            <person name="Ryan C.M."/>
            <person name="Banfield J.F."/>
        </authorList>
    </citation>
    <scope>NUCLEOTIDE SEQUENCE [LARGE SCALE GENOMIC DNA]</scope>
</reference>
<protein>
    <submittedName>
        <fullName evidence="1">GxxExxY protein</fullName>
    </submittedName>
</protein>
<gene>
    <name evidence="1" type="ORF">COU95_02915</name>
</gene>
<dbReference type="Proteomes" id="UP000231474">
    <property type="component" value="Unassembled WGS sequence"/>
</dbReference>
<comment type="caution">
    <text evidence="1">The sequence shown here is derived from an EMBL/GenBank/DDBJ whole genome shotgun (WGS) entry which is preliminary data.</text>
</comment>
<evidence type="ECO:0000313" key="1">
    <source>
        <dbReference type="EMBL" id="PJE67352.1"/>
    </source>
</evidence>
<dbReference type="NCBIfam" id="TIGR04256">
    <property type="entry name" value="GxxExxY"/>
    <property type="match status" value="1"/>
</dbReference>
<name>A0A2M8L399_9BACT</name>
<accession>A0A2M8L399</accession>
<organism evidence="1 2">
    <name type="scientific">Candidatus Shapirobacteria bacterium CG10_big_fil_rev_8_21_14_0_10_40_9</name>
    <dbReference type="NCBI Taxonomy" id="1974888"/>
    <lineage>
        <taxon>Bacteria</taxon>
        <taxon>Candidatus Shapironibacteriota</taxon>
    </lineage>
</organism>
<proteinExistence type="predicted"/>
<dbReference type="Pfam" id="PF13366">
    <property type="entry name" value="PDDEXK_3"/>
    <property type="match status" value="1"/>
</dbReference>